<sequence>MIIKPAYQIKSYNVDKNILRSQGCDSEVNALAVKRRRGVRLTLLVYNGRVEDTLSSFHTSLDHHNSS</sequence>
<name>A0AAE1CJ29_9GAST</name>
<evidence type="ECO:0000313" key="2">
    <source>
        <dbReference type="Proteomes" id="UP001283361"/>
    </source>
</evidence>
<dbReference type="EMBL" id="JAWDGP010008026">
    <property type="protein sequence ID" value="KAK3696976.1"/>
    <property type="molecule type" value="Genomic_DNA"/>
</dbReference>
<comment type="caution">
    <text evidence="1">The sequence shown here is derived from an EMBL/GenBank/DDBJ whole genome shotgun (WGS) entry which is preliminary data.</text>
</comment>
<keyword evidence="2" id="KW-1185">Reference proteome</keyword>
<protein>
    <submittedName>
        <fullName evidence="1">Uncharacterized protein</fullName>
    </submittedName>
</protein>
<evidence type="ECO:0000313" key="1">
    <source>
        <dbReference type="EMBL" id="KAK3696976.1"/>
    </source>
</evidence>
<dbReference type="Proteomes" id="UP001283361">
    <property type="component" value="Unassembled WGS sequence"/>
</dbReference>
<accession>A0AAE1CJ29</accession>
<organism evidence="1 2">
    <name type="scientific">Elysia crispata</name>
    <name type="common">lettuce slug</name>
    <dbReference type="NCBI Taxonomy" id="231223"/>
    <lineage>
        <taxon>Eukaryota</taxon>
        <taxon>Metazoa</taxon>
        <taxon>Spiralia</taxon>
        <taxon>Lophotrochozoa</taxon>
        <taxon>Mollusca</taxon>
        <taxon>Gastropoda</taxon>
        <taxon>Heterobranchia</taxon>
        <taxon>Euthyneura</taxon>
        <taxon>Panpulmonata</taxon>
        <taxon>Sacoglossa</taxon>
        <taxon>Placobranchoidea</taxon>
        <taxon>Plakobranchidae</taxon>
        <taxon>Elysia</taxon>
    </lineage>
</organism>
<gene>
    <name evidence="1" type="ORF">RRG08_023166</name>
</gene>
<reference evidence="1" key="1">
    <citation type="journal article" date="2023" name="G3 (Bethesda)">
        <title>A reference genome for the long-term kleptoplast-retaining sea slug Elysia crispata morphotype clarki.</title>
        <authorList>
            <person name="Eastman K.E."/>
            <person name="Pendleton A.L."/>
            <person name="Shaikh M.A."/>
            <person name="Suttiyut T."/>
            <person name="Ogas R."/>
            <person name="Tomko P."/>
            <person name="Gavelis G."/>
            <person name="Widhalm J.R."/>
            <person name="Wisecaver J.H."/>
        </authorList>
    </citation>
    <scope>NUCLEOTIDE SEQUENCE</scope>
    <source>
        <strain evidence="1">ECLA1</strain>
    </source>
</reference>
<dbReference type="AlphaFoldDB" id="A0AAE1CJ29"/>
<proteinExistence type="predicted"/>